<dbReference type="EnsemblPlants" id="OPUNC11G09610.1">
    <property type="protein sequence ID" value="OPUNC11G09610.1"/>
    <property type="gene ID" value="OPUNC11G09610"/>
</dbReference>
<evidence type="ECO:0000256" key="4">
    <source>
        <dbReference type="ARBA" id="ARBA00022598"/>
    </source>
</evidence>
<evidence type="ECO:0000313" key="9">
    <source>
        <dbReference type="EnsemblPlants" id="OPUNC11G09610.1"/>
    </source>
</evidence>
<dbReference type="GO" id="GO:0000053">
    <property type="term" value="P:argininosuccinate metabolic process"/>
    <property type="evidence" value="ECO:0007669"/>
    <property type="project" value="TreeGrafter"/>
</dbReference>
<evidence type="ECO:0000256" key="2">
    <source>
        <dbReference type="ARBA" id="ARBA00012286"/>
    </source>
</evidence>
<keyword evidence="10" id="KW-1185">Reference proteome</keyword>
<comment type="pathway">
    <text evidence="1">Amino-acid biosynthesis; L-arginine biosynthesis; L-arginine from L-ornithine and carbamoyl phosphate: step 2/3.</text>
</comment>
<dbReference type="Gramene" id="OPUNC11G09610.1">
    <property type="protein sequence ID" value="OPUNC11G09610.1"/>
    <property type="gene ID" value="OPUNC11G09610"/>
</dbReference>
<keyword evidence="6" id="KW-0547">Nucleotide-binding</keyword>
<dbReference type="GO" id="GO:0004055">
    <property type="term" value="F:argininosuccinate synthase activity"/>
    <property type="evidence" value="ECO:0007669"/>
    <property type="project" value="UniProtKB-EC"/>
</dbReference>
<proteinExistence type="predicted"/>
<dbReference type="GO" id="GO:0005737">
    <property type="term" value="C:cytoplasm"/>
    <property type="evidence" value="ECO:0007669"/>
    <property type="project" value="TreeGrafter"/>
</dbReference>
<evidence type="ECO:0000256" key="3">
    <source>
        <dbReference type="ARBA" id="ARBA00022571"/>
    </source>
</evidence>
<dbReference type="HOGENOM" id="CLU_2908059_0_0_1"/>
<dbReference type="GO" id="GO:0006526">
    <property type="term" value="P:L-arginine biosynthetic process"/>
    <property type="evidence" value="ECO:0007669"/>
    <property type="project" value="UniProtKB-UniPathway"/>
</dbReference>
<reference evidence="9" key="1">
    <citation type="submission" date="2015-04" db="UniProtKB">
        <authorList>
            <consortium name="EnsemblPlants"/>
        </authorList>
    </citation>
    <scope>IDENTIFICATION</scope>
</reference>
<protein>
    <recommendedName>
        <fullName evidence="2">argininosuccinate synthase</fullName>
        <ecNumber evidence="2">6.3.4.5</ecNumber>
    </recommendedName>
</protein>
<dbReference type="UniPathway" id="UPA00068">
    <property type="reaction ID" value="UER00113"/>
</dbReference>
<evidence type="ECO:0000256" key="6">
    <source>
        <dbReference type="ARBA" id="ARBA00022741"/>
    </source>
</evidence>
<dbReference type="PANTHER" id="PTHR11587:SF2">
    <property type="entry name" value="ARGININOSUCCINATE SYNTHASE"/>
    <property type="match status" value="1"/>
</dbReference>
<evidence type="ECO:0000256" key="7">
    <source>
        <dbReference type="ARBA" id="ARBA00022840"/>
    </source>
</evidence>
<dbReference type="Proteomes" id="UP000026962">
    <property type="component" value="Chromosome 11"/>
</dbReference>
<dbReference type="InterPro" id="IPR024074">
    <property type="entry name" value="AS_cat/multimer_dom_body"/>
</dbReference>
<evidence type="ECO:0000256" key="1">
    <source>
        <dbReference type="ARBA" id="ARBA00004967"/>
    </source>
</evidence>
<dbReference type="EC" id="6.3.4.5" evidence="2"/>
<organism evidence="9">
    <name type="scientific">Oryza punctata</name>
    <name type="common">Red rice</name>
    <dbReference type="NCBI Taxonomy" id="4537"/>
    <lineage>
        <taxon>Eukaryota</taxon>
        <taxon>Viridiplantae</taxon>
        <taxon>Streptophyta</taxon>
        <taxon>Embryophyta</taxon>
        <taxon>Tracheophyta</taxon>
        <taxon>Spermatophyta</taxon>
        <taxon>Magnoliopsida</taxon>
        <taxon>Liliopsida</taxon>
        <taxon>Poales</taxon>
        <taxon>Poaceae</taxon>
        <taxon>BOP clade</taxon>
        <taxon>Oryzoideae</taxon>
        <taxon>Oryzeae</taxon>
        <taxon>Oryzinae</taxon>
        <taxon>Oryza</taxon>
    </lineage>
</organism>
<dbReference type="Gene3D" id="3.90.1260.10">
    <property type="entry name" value="Argininosuccinate synthetase, chain A, domain 2"/>
    <property type="match status" value="1"/>
</dbReference>
<dbReference type="GO" id="GO:0000050">
    <property type="term" value="P:urea cycle"/>
    <property type="evidence" value="ECO:0007669"/>
    <property type="project" value="TreeGrafter"/>
</dbReference>
<keyword evidence="7" id="KW-0067">ATP-binding</keyword>
<reference evidence="9" key="2">
    <citation type="submission" date="2018-05" db="EMBL/GenBank/DDBJ databases">
        <title>OpunRS2 (Oryza punctata Reference Sequence Version 2).</title>
        <authorList>
            <person name="Zhang J."/>
            <person name="Kudrna D."/>
            <person name="Lee S."/>
            <person name="Talag J."/>
            <person name="Welchert J."/>
            <person name="Wing R.A."/>
        </authorList>
    </citation>
    <scope>NUCLEOTIDE SEQUENCE [LARGE SCALE GENOMIC DNA]</scope>
</reference>
<name>A0A0E0MEV6_ORYPU</name>
<feature type="domain" description="Arginosuccinate synthase C-terminal" evidence="8">
    <location>
        <begin position="3"/>
        <end position="57"/>
    </location>
</feature>
<dbReference type="eggNOG" id="KOG1706">
    <property type="taxonomic scope" value="Eukaryota"/>
</dbReference>
<dbReference type="InterPro" id="IPR001518">
    <property type="entry name" value="Arginosuc_synth"/>
</dbReference>
<dbReference type="SUPFAM" id="SSF69864">
    <property type="entry name" value="Argininosuccinate synthetase, C-terminal domain"/>
    <property type="match status" value="1"/>
</dbReference>
<evidence type="ECO:0000259" key="8">
    <source>
        <dbReference type="Pfam" id="PF20979"/>
    </source>
</evidence>
<dbReference type="Pfam" id="PF20979">
    <property type="entry name" value="Arginosuc_syn_C"/>
    <property type="match status" value="1"/>
</dbReference>
<dbReference type="GO" id="GO:0005524">
    <property type="term" value="F:ATP binding"/>
    <property type="evidence" value="ECO:0007669"/>
    <property type="project" value="UniProtKB-KW"/>
</dbReference>
<evidence type="ECO:0000313" key="10">
    <source>
        <dbReference type="Proteomes" id="UP000026962"/>
    </source>
</evidence>
<dbReference type="AlphaFoldDB" id="A0A0E0MEV6"/>
<accession>A0A0E0MEV6</accession>
<evidence type="ECO:0000256" key="5">
    <source>
        <dbReference type="ARBA" id="ARBA00022605"/>
    </source>
</evidence>
<dbReference type="STRING" id="4537.A0A0E0MEV6"/>
<keyword evidence="3" id="KW-0055">Arginine biosynthesis</keyword>
<dbReference type="InterPro" id="IPR048268">
    <property type="entry name" value="Arginosuc_syn_C"/>
</dbReference>
<keyword evidence="4" id="KW-0436">Ligase</keyword>
<sequence length="62" mass="7020">MEKVTGTTTSSATLKLYKGSVNVTSRKNPYSLYREDISSFENGELYNQEDGKGFISLTKRDY</sequence>
<dbReference type="PANTHER" id="PTHR11587">
    <property type="entry name" value="ARGININOSUCCINATE SYNTHASE"/>
    <property type="match status" value="1"/>
</dbReference>
<keyword evidence="5" id="KW-0028">Amino-acid biosynthesis</keyword>